<dbReference type="HOGENOM" id="CLU_1609166_0_0_10"/>
<organism evidence="2 3">
    <name type="scientific">Ornithobacterium rhinotracheale (strain ATCC 51463 / DSM 15997 / CCUG 23171 / CIP 104009 / LMG 9086)</name>
    <dbReference type="NCBI Taxonomy" id="867902"/>
    <lineage>
        <taxon>Bacteria</taxon>
        <taxon>Pseudomonadati</taxon>
        <taxon>Bacteroidota</taxon>
        <taxon>Flavobacteriia</taxon>
        <taxon>Flavobacteriales</taxon>
        <taxon>Weeksellaceae</taxon>
        <taxon>Ornithobacterium</taxon>
    </lineage>
</organism>
<dbReference type="STRING" id="867902.Ornrh_0772"/>
<feature type="transmembrane region" description="Helical" evidence="1">
    <location>
        <begin position="16"/>
        <end position="37"/>
    </location>
</feature>
<keyword evidence="1" id="KW-0812">Transmembrane</keyword>
<name>I3ZZ36_ORNRL</name>
<dbReference type="KEGG" id="orh:Ornrh_0772"/>
<keyword evidence="1" id="KW-1133">Transmembrane helix</keyword>
<protein>
    <submittedName>
        <fullName evidence="2">Uncharacterized protein</fullName>
    </submittedName>
</protein>
<dbReference type="EMBL" id="CP003283">
    <property type="protein sequence ID" value="AFL96970.1"/>
    <property type="molecule type" value="Genomic_DNA"/>
</dbReference>
<dbReference type="AlphaFoldDB" id="I3ZZ36"/>
<dbReference type="GeneID" id="71569067"/>
<dbReference type="eggNOG" id="ENOG5033RUC">
    <property type="taxonomic scope" value="Bacteria"/>
</dbReference>
<evidence type="ECO:0000313" key="2">
    <source>
        <dbReference type="EMBL" id="AFL96970.1"/>
    </source>
</evidence>
<reference evidence="2 3" key="1">
    <citation type="submission" date="2012-06" db="EMBL/GenBank/DDBJ databases">
        <title>The complete genome of Ornithobacterium rhinotracheale DSM 15997.</title>
        <authorList>
            <consortium name="US DOE Joint Genome Institute (JGI-PGF)"/>
            <person name="Lucas S."/>
            <person name="Copeland A."/>
            <person name="Lapidus A."/>
            <person name="Goodwin L."/>
            <person name="Pitluck S."/>
            <person name="Peters L."/>
            <person name="Mikhailova N."/>
            <person name="Teshima H."/>
            <person name="Kyrpides N."/>
            <person name="Mavromatis K."/>
            <person name="Pagani I."/>
            <person name="Ivanova N."/>
            <person name="Ovchinnikova G."/>
            <person name="Zeytun A."/>
            <person name="Detter J.C."/>
            <person name="Han C."/>
            <person name="Land M."/>
            <person name="Hauser L."/>
            <person name="Markowitz V."/>
            <person name="Cheng J.-F."/>
            <person name="Hugenholtz P."/>
            <person name="Woyke T."/>
            <person name="Wu D."/>
            <person name="Lang E."/>
            <person name="Kopitz M."/>
            <person name="Brambilla E."/>
            <person name="Klenk H.-P."/>
            <person name="Eisen J.A."/>
        </authorList>
    </citation>
    <scope>NUCLEOTIDE SEQUENCE [LARGE SCALE GENOMIC DNA]</scope>
    <source>
        <strain evidence="3">ATCC 51463 / DSM 15997 / CCUG 23171 / LMG 9086</strain>
    </source>
</reference>
<dbReference type="GeneID" id="97257484"/>
<keyword evidence="1" id="KW-0472">Membrane</keyword>
<accession>I3ZZ36</accession>
<feature type="transmembrane region" description="Helical" evidence="1">
    <location>
        <begin position="43"/>
        <end position="63"/>
    </location>
</feature>
<dbReference type="PATRIC" id="fig|867902.3.peg.752"/>
<gene>
    <name evidence="2" type="ordered locus">Ornrh_0772</name>
</gene>
<proteinExistence type="predicted"/>
<sequence length="165" mass="19262">MKQYPDVKLHGKYTDLSFWAGLIFMPPVFAILFFILMGGDNSTLKTIIFGLIFLTIFVLFLWVEFTMCKAEIKDNQLYLKKYFRPTKVFKLSELKDVKTMSFTNAKHIQISSDGVRARRDTYNWVTLEKDGVKEKFMIIGYNFFLGDEPVDSEQILKEIAAENKK</sequence>
<dbReference type="RefSeq" id="WP_014790571.1">
    <property type="nucleotide sequence ID" value="NC_018016.1"/>
</dbReference>
<dbReference type="Proteomes" id="UP000006051">
    <property type="component" value="Chromosome"/>
</dbReference>
<evidence type="ECO:0000313" key="3">
    <source>
        <dbReference type="Proteomes" id="UP000006051"/>
    </source>
</evidence>
<keyword evidence="3" id="KW-1185">Reference proteome</keyword>
<evidence type="ECO:0000256" key="1">
    <source>
        <dbReference type="SAM" id="Phobius"/>
    </source>
</evidence>